<reference evidence="2 3" key="1">
    <citation type="submission" date="2016-11" db="EMBL/GenBank/DDBJ databases">
        <authorList>
            <person name="Jaros S."/>
            <person name="Januszkiewicz K."/>
            <person name="Wedrychowicz H."/>
        </authorList>
    </citation>
    <scope>NUCLEOTIDE SEQUENCE [LARGE SCALE GENOMIC DNA]</scope>
    <source>
        <strain evidence="2 3">DSM 21986</strain>
    </source>
</reference>
<gene>
    <name evidence="2" type="ORF">SAMN05443144_106132</name>
</gene>
<dbReference type="SUPFAM" id="SSF51556">
    <property type="entry name" value="Metallo-dependent hydrolases"/>
    <property type="match status" value="1"/>
</dbReference>
<dbReference type="Gene3D" id="3.20.20.140">
    <property type="entry name" value="Metal-dependent hydrolases"/>
    <property type="match status" value="2"/>
</dbReference>
<evidence type="ECO:0000313" key="2">
    <source>
        <dbReference type="EMBL" id="SHF21405.1"/>
    </source>
</evidence>
<dbReference type="STRING" id="1194090.SAMN05443144_106132"/>
<dbReference type="PROSITE" id="PS51257">
    <property type="entry name" value="PROKAR_LIPOPROTEIN"/>
    <property type="match status" value="1"/>
</dbReference>
<dbReference type="InterPro" id="IPR011059">
    <property type="entry name" value="Metal-dep_hydrolase_composite"/>
</dbReference>
<keyword evidence="3" id="KW-1185">Reference proteome</keyword>
<dbReference type="InterPro" id="IPR051781">
    <property type="entry name" value="Metallo-dep_Hydrolase"/>
</dbReference>
<dbReference type="PANTHER" id="PTHR43135">
    <property type="entry name" value="ALPHA-D-RIBOSE 1-METHYLPHOSPHONATE 5-TRIPHOSPHATE DIPHOSPHATASE"/>
    <property type="match status" value="1"/>
</dbReference>
<name>A0A1M4ZTY2_9BACT</name>
<dbReference type="EMBL" id="FQUS01000006">
    <property type="protein sequence ID" value="SHF21405.1"/>
    <property type="molecule type" value="Genomic_DNA"/>
</dbReference>
<protein>
    <submittedName>
        <fullName evidence="2">Imidazolonepropionase</fullName>
    </submittedName>
</protein>
<dbReference type="PANTHER" id="PTHR43135:SF3">
    <property type="entry name" value="ALPHA-D-RIBOSE 1-METHYLPHOSPHONATE 5-TRIPHOSPHATE DIPHOSPHATASE"/>
    <property type="match status" value="1"/>
</dbReference>
<dbReference type="AlphaFoldDB" id="A0A1M4ZTY2"/>
<evidence type="ECO:0000259" key="1">
    <source>
        <dbReference type="Pfam" id="PF01979"/>
    </source>
</evidence>
<dbReference type="SUPFAM" id="SSF51338">
    <property type="entry name" value="Composite domain of metallo-dependent hydrolases"/>
    <property type="match status" value="1"/>
</dbReference>
<proteinExistence type="predicted"/>
<dbReference type="Proteomes" id="UP000184041">
    <property type="component" value="Unassembled WGS sequence"/>
</dbReference>
<dbReference type="InterPro" id="IPR032466">
    <property type="entry name" value="Metal_Hydrolase"/>
</dbReference>
<sequence length="459" mass="51042">MIRQIVFLFLAGLLIGCSSKETIEADKVIENVHVISMNDEEEEVRQNSTVFIEEDRIVRIAENDRYAAVEEAEIIDGGGGYLIPGLSEMHAHIPSGDNDRSYIDDVLFLYLANGITTIRGMLGDPLHLELRRQAEQNELLSPRIYTSGPGFGGDFESPEEARRQVRDQHEAGYDFLKIFPGLTLEEYNAIADEADSVGIEFSGHIPASVGLERALEAGQTTIDHLDKYVEALAAESINTDEVENPGVIFFGMHLTPEADRERISEIARRTAEAGAWNVPTQALSEHVIGTDDPETLAERPEFRYMSPETVQQWIESKQSITGNEAYSEELAREYLQLRRDIIKGLHEEGAGLLLGSDAPQIFNVPGFSVHHELRYIVEAGLTPYEALRTGTYHTARYLDDLQNSGTLAEGKVADMVLLEANPLEDIANSDSIAGVMYRGNWLSGDEIEERLNAIAEKHQ</sequence>
<accession>A0A1M4ZTY2</accession>
<dbReference type="InterPro" id="IPR006680">
    <property type="entry name" value="Amidohydro-rel"/>
</dbReference>
<dbReference type="GO" id="GO:0016810">
    <property type="term" value="F:hydrolase activity, acting on carbon-nitrogen (but not peptide) bonds"/>
    <property type="evidence" value="ECO:0007669"/>
    <property type="project" value="InterPro"/>
</dbReference>
<organism evidence="2 3">
    <name type="scientific">Fodinibius roseus</name>
    <dbReference type="NCBI Taxonomy" id="1194090"/>
    <lineage>
        <taxon>Bacteria</taxon>
        <taxon>Pseudomonadati</taxon>
        <taxon>Balneolota</taxon>
        <taxon>Balneolia</taxon>
        <taxon>Balneolales</taxon>
        <taxon>Balneolaceae</taxon>
        <taxon>Fodinibius</taxon>
    </lineage>
</organism>
<dbReference type="Pfam" id="PF01979">
    <property type="entry name" value="Amidohydro_1"/>
    <property type="match status" value="1"/>
</dbReference>
<feature type="domain" description="Amidohydrolase-related" evidence="1">
    <location>
        <begin position="81"/>
        <end position="441"/>
    </location>
</feature>
<dbReference type="Gene3D" id="2.30.40.10">
    <property type="entry name" value="Urease, subunit C, domain 1"/>
    <property type="match status" value="2"/>
</dbReference>
<evidence type="ECO:0000313" key="3">
    <source>
        <dbReference type="Proteomes" id="UP000184041"/>
    </source>
</evidence>
<dbReference type="RefSeq" id="WP_073061591.1">
    <property type="nucleotide sequence ID" value="NZ_FQUS01000006.1"/>
</dbReference>